<feature type="transmembrane region" description="Helical" evidence="12">
    <location>
        <begin position="73"/>
        <end position="98"/>
    </location>
</feature>
<keyword evidence="7" id="KW-0406">Ion transport</keyword>
<evidence type="ECO:0000313" key="13">
    <source>
        <dbReference type="EMBL" id="KAF0693554.1"/>
    </source>
</evidence>
<keyword evidence="9" id="KW-0407">Ion channel</keyword>
<evidence type="ECO:0000256" key="5">
    <source>
        <dbReference type="ARBA" id="ARBA00022882"/>
    </source>
</evidence>
<evidence type="ECO:0000256" key="6">
    <source>
        <dbReference type="ARBA" id="ARBA00022989"/>
    </source>
</evidence>
<evidence type="ECO:0000256" key="12">
    <source>
        <dbReference type="SAM" id="Phobius"/>
    </source>
</evidence>
<protein>
    <submittedName>
        <fullName evidence="14">Aste57867_15496 protein</fullName>
    </submittedName>
</protein>
<dbReference type="GO" id="GO:0034702">
    <property type="term" value="C:monoatomic ion channel complex"/>
    <property type="evidence" value="ECO:0007669"/>
    <property type="project" value="UniProtKB-KW"/>
</dbReference>
<evidence type="ECO:0000256" key="11">
    <source>
        <dbReference type="SAM" id="MobiDB-lite"/>
    </source>
</evidence>
<reference evidence="13" key="2">
    <citation type="submission" date="2019-06" db="EMBL/GenBank/DDBJ databases">
        <title>Genomics analysis of Aphanomyces spp. identifies a new class of oomycete effector associated with host adaptation.</title>
        <authorList>
            <person name="Gaulin E."/>
        </authorList>
    </citation>
    <scope>NUCLEOTIDE SEQUENCE</scope>
    <source>
        <strain evidence="13">CBS 578.67</strain>
    </source>
</reference>
<dbReference type="Proteomes" id="UP000332933">
    <property type="component" value="Unassembled WGS sequence"/>
</dbReference>
<evidence type="ECO:0000313" key="14">
    <source>
        <dbReference type="EMBL" id="VFT92298.1"/>
    </source>
</evidence>
<dbReference type="GO" id="GO:0005886">
    <property type="term" value="C:plasma membrane"/>
    <property type="evidence" value="ECO:0007669"/>
    <property type="project" value="UniProtKB-SubCell"/>
</dbReference>
<keyword evidence="15" id="KW-1185">Reference proteome</keyword>
<sequence length="266" mass="29355">MATKTVAADDASRTARYVRVEGRVSTHAVGAFIELRETQMVLIVLILLDVVGATAGLVLDLATQLDPDAVPPLVGHLLQSFGGFTSFVFVIELTALVWVFQLAFFTHVGYCIDFGVVVAAVSWELQRESKVLRLLGLVRLWRIVRLVDTLLNDERTLHDATAALLEAEKQLTEKHAMTIHVLEDALEKEYAAKGQLNRVLQEYKDEVDTLKEALTIAAMSVMTNDDDDDDDQVDRAKHFHRGSSGGGDAIRPADSPADEFVDARQQ</sequence>
<keyword evidence="2" id="KW-0813">Transport</keyword>
<evidence type="ECO:0000256" key="10">
    <source>
        <dbReference type="SAM" id="Coils"/>
    </source>
</evidence>
<keyword evidence="5" id="KW-0851">Voltage-gated channel</keyword>
<proteinExistence type="predicted"/>
<dbReference type="AlphaFoldDB" id="A0A485L395"/>
<feature type="transmembrane region" description="Helical" evidence="12">
    <location>
        <begin position="40"/>
        <end position="61"/>
    </location>
</feature>
<keyword evidence="8 12" id="KW-0472">Membrane</keyword>
<feature type="coiled-coil region" evidence="10">
    <location>
        <begin position="186"/>
        <end position="213"/>
    </location>
</feature>
<name>A0A485L395_9STRA</name>
<dbReference type="Gene3D" id="1.20.120.350">
    <property type="entry name" value="Voltage-gated potassium channels. Chain C"/>
    <property type="match status" value="1"/>
</dbReference>
<evidence type="ECO:0000313" key="15">
    <source>
        <dbReference type="Proteomes" id="UP000332933"/>
    </source>
</evidence>
<reference evidence="14 15" key="1">
    <citation type="submission" date="2019-03" db="EMBL/GenBank/DDBJ databases">
        <authorList>
            <person name="Gaulin E."/>
            <person name="Dumas B."/>
        </authorList>
    </citation>
    <scope>NUCLEOTIDE SEQUENCE [LARGE SCALE GENOMIC DNA]</scope>
    <source>
        <strain evidence="14">CBS 568.67</strain>
    </source>
</reference>
<evidence type="ECO:0000256" key="9">
    <source>
        <dbReference type="ARBA" id="ARBA00023303"/>
    </source>
</evidence>
<keyword evidence="3" id="KW-1003">Cell membrane</keyword>
<dbReference type="InterPro" id="IPR027359">
    <property type="entry name" value="Volt_channel_dom_sf"/>
</dbReference>
<dbReference type="EMBL" id="CAADRA010005701">
    <property type="protein sequence ID" value="VFT92298.1"/>
    <property type="molecule type" value="Genomic_DNA"/>
</dbReference>
<dbReference type="OrthoDB" id="427456at2759"/>
<evidence type="ECO:0000256" key="4">
    <source>
        <dbReference type="ARBA" id="ARBA00022692"/>
    </source>
</evidence>
<keyword evidence="10" id="KW-0175">Coiled coil</keyword>
<evidence type="ECO:0000256" key="1">
    <source>
        <dbReference type="ARBA" id="ARBA00004651"/>
    </source>
</evidence>
<evidence type="ECO:0000256" key="8">
    <source>
        <dbReference type="ARBA" id="ARBA00023136"/>
    </source>
</evidence>
<dbReference type="InterPro" id="IPR031846">
    <property type="entry name" value="Hvcn1"/>
</dbReference>
<evidence type="ECO:0000256" key="3">
    <source>
        <dbReference type="ARBA" id="ARBA00022475"/>
    </source>
</evidence>
<keyword evidence="6 12" id="KW-1133">Transmembrane helix</keyword>
<organism evidence="14 15">
    <name type="scientific">Aphanomyces stellatus</name>
    <dbReference type="NCBI Taxonomy" id="120398"/>
    <lineage>
        <taxon>Eukaryota</taxon>
        <taxon>Sar</taxon>
        <taxon>Stramenopiles</taxon>
        <taxon>Oomycota</taxon>
        <taxon>Saprolegniomycetes</taxon>
        <taxon>Saprolegniales</taxon>
        <taxon>Verrucalvaceae</taxon>
        <taxon>Aphanomyces</taxon>
    </lineage>
</organism>
<gene>
    <name evidence="14" type="primary">Aste57867_15496</name>
    <name evidence="13" type="ORF">As57867_015440</name>
    <name evidence="14" type="ORF">ASTE57867_15496</name>
</gene>
<dbReference type="EMBL" id="VJMH01005680">
    <property type="protein sequence ID" value="KAF0693554.1"/>
    <property type="molecule type" value="Genomic_DNA"/>
</dbReference>
<feature type="region of interest" description="Disordered" evidence="11">
    <location>
        <begin position="223"/>
        <end position="266"/>
    </location>
</feature>
<accession>A0A485L395</accession>
<evidence type="ECO:0000256" key="2">
    <source>
        <dbReference type="ARBA" id="ARBA00022448"/>
    </source>
</evidence>
<keyword evidence="4 12" id="KW-0812">Transmembrane</keyword>
<dbReference type="PANTHER" id="PTHR46480:SF1">
    <property type="entry name" value="VOLTAGE-GATED HYDROGEN CHANNEL 1"/>
    <property type="match status" value="1"/>
</dbReference>
<comment type="subcellular location">
    <subcellularLocation>
        <location evidence="1">Cell membrane</location>
        <topology evidence="1">Multi-pass membrane protein</topology>
    </subcellularLocation>
</comment>
<evidence type="ECO:0000256" key="7">
    <source>
        <dbReference type="ARBA" id="ARBA00023065"/>
    </source>
</evidence>
<dbReference type="GO" id="GO:0030171">
    <property type="term" value="F:voltage-gated proton channel activity"/>
    <property type="evidence" value="ECO:0007669"/>
    <property type="project" value="InterPro"/>
</dbReference>
<dbReference type="PANTHER" id="PTHR46480">
    <property type="entry name" value="F20B24.22"/>
    <property type="match status" value="1"/>
</dbReference>